<dbReference type="SUPFAM" id="SSF57667">
    <property type="entry name" value="beta-beta-alpha zinc fingers"/>
    <property type="match status" value="3"/>
</dbReference>
<dbReference type="InterPro" id="IPR036236">
    <property type="entry name" value="Znf_C2H2_sf"/>
</dbReference>
<dbReference type="PROSITE" id="PS50157">
    <property type="entry name" value="ZINC_FINGER_C2H2_2"/>
    <property type="match status" value="4"/>
</dbReference>
<keyword evidence="4" id="KW-0862">Zinc</keyword>
<dbReference type="PANTHER" id="PTHR23235:SF142">
    <property type="entry name" value="ZINC FINGER PROTEIN 384"/>
    <property type="match status" value="1"/>
</dbReference>
<dbReference type="EMBL" id="JBCLYO010000001">
    <property type="protein sequence ID" value="KAL0096944.1"/>
    <property type="molecule type" value="Genomic_DNA"/>
</dbReference>
<feature type="compositionally biased region" description="Low complexity" evidence="7">
    <location>
        <begin position="157"/>
        <end position="210"/>
    </location>
</feature>
<evidence type="ECO:0000256" key="5">
    <source>
        <dbReference type="ARBA" id="ARBA00023242"/>
    </source>
</evidence>
<dbReference type="Gene3D" id="3.30.160.60">
    <property type="entry name" value="Classic Zinc Finger"/>
    <property type="match status" value="4"/>
</dbReference>
<reference evidence="9 10" key="1">
    <citation type="submission" date="2024-04" db="EMBL/GenBank/DDBJ databases">
        <title>Symmetric and asymmetric DNA N6-adenine methylation regulates different biological responses in Mucorales.</title>
        <authorList>
            <consortium name="Lawrence Berkeley National Laboratory"/>
            <person name="Lax C."/>
            <person name="Mondo S.J."/>
            <person name="Osorio-Concepcion M."/>
            <person name="Muszewska A."/>
            <person name="Corrochano-Luque M."/>
            <person name="Gutierrez G."/>
            <person name="Riley R."/>
            <person name="Lipzen A."/>
            <person name="Guo J."/>
            <person name="Hundley H."/>
            <person name="Amirebrahimi M."/>
            <person name="Ng V."/>
            <person name="Lorenzo-Gutierrez D."/>
            <person name="Binder U."/>
            <person name="Yang J."/>
            <person name="Song Y."/>
            <person name="Canovas D."/>
            <person name="Navarro E."/>
            <person name="Freitag M."/>
            <person name="Gabaldon T."/>
            <person name="Grigoriev I.V."/>
            <person name="Corrochano L.M."/>
            <person name="Nicolas F.E."/>
            <person name="Garre V."/>
        </authorList>
    </citation>
    <scope>NUCLEOTIDE SEQUENCE [LARGE SCALE GENOMIC DNA]</scope>
    <source>
        <strain evidence="9 10">L51</strain>
    </source>
</reference>
<evidence type="ECO:0000259" key="8">
    <source>
        <dbReference type="PROSITE" id="PS50157"/>
    </source>
</evidence>
<name>A0ABR3BDK4_PHYBL</name>
<dbReference type="SMART" id="SM00355">
    <property type="entry name" value="ZnF_C2H2"/>
    <property type="match status" value="4"/>
</dbReference>
<evidence type="ECO:0000256" key="4">
    <source>
        <dbReference type="ARBA" id="ARBA00022833"/>
    </source>
</evidence>
<dbReference type="PROSITE" id="PS00028">
    <property type="entry name" value="ZINC_FINGER_C2H2_1"/>
    <property type="match status" value="4"/>
</dbReference>
<comment type="caution">
    <text evidence="9">The sequence shown here is derived from an EMBL/GenBank/DDBJ whole genome shotgun (WGS) entry which is preliminary data.</text>
</comment>
<dbReference type="SUPFAM" id="SSF81995">
    <property type="entry name" value="beta-sandwich domain of Sec23/24"/>
    <property type="match status" value="1"/>
</dbReference>
<keyword evidence="1" id="KW-0479">Metal-binding</keyword>
<evidence type="ECO:0000256" key="2">
    <source>
        <dbReference type="ARBA" id="ARBA00022737"/>
    </source>
</evidence>
<organism evidence="9 10">
    <name type="scientific">Phycomyces blakesleeanus</name>
    <dbReference type="NCBI Taxonomy" id="4837"/>
    <lineage>
        <taxon>Eukaryota</taxon>
        <taxon>Fungi</taxon>
        <taxon>Fungi incertae sedis</taxon>
        <taxon>Mucoromycota</taxon>
        <taxon>Mucoromycotina</taxon>
        <taxon>Mucoromycetes</taxon>
        <taxon>Mucorales</taxon>
        <taxon>Phycomycetaceae</taxon>
        <taxon>Phycomyces</taxon>
    </lineage>
</organism>
<proteinExistence type="predicted"/>
<feature type="domain" description="C2H2-type" evidence="8">
    <location>
        <begin position="79"/>
        <end position="108"/>
    </location>
</feature>
<evidence type="ECO:0000313" key="9">
    <source>
        <dbReference type="EMBL" id="KAL0096944.1"/>
    </source>
</evidence>
<dbReference type="Pfam" id="PF00096">
    <property type="entry name" value="zf-C2H2"/>
    <property type="match status" value="4"/>
</dbReference>
<evidence type="ECO:0000313" key="10">
    <source>
        <dbReference type="Proteomes" id="UP001448207"/>
    </source>
</evidence>
<dbReference type="InterPro" id="IPR013087">
    <property type="entry name" value="Znf_C2H2_type"/>
</dbReference>
<feature type="domain" description="C2H2-type" evidence="8">
    <location>
        <begin position="49"/>
        <end position="78"/>
    </location>
</feature>
<evidence type="ECO:0000256" key="6">
    <source>
        <dbReference type="PROSITE-ProRule" id="PRU00042"/>
    </source>
</evidence>
<keyword evidence="10" id="KW-1185">Reference proteome</keyword>
<sequence length="345" mass="40457">MEILELVNKNQNLGEDRHFKCPHSRCTKSFGRRSDLERHSLMHTTQRPFQCHEKGCGKSFIQPSALKVHLRTHSGERPHACEYPGCTKSFSDSSSLARHRRIHTGKRTYKCPFNDCNKGFIRKSILIKHMKASHIIDGKQSRVKWKPFLEERRAMLQRQQHSQQQQTQQAQQAQQDQQDQQDQQHQQYQQYQQYQQHQQHQNQQQQHQNQQQQQHHLCKSVNYAFPSLCSWAPYDACTDLIVSSLSESFGIFSYFEEKPLSSQATNYSHSYADYTDTYSYSPSILLYKRSPDICMPNSMLTLKQPSSIVSDAIDLPSLTSCLEPYVRYTNRFNTDFDYNTSAYRV</sequence>
<feature type="domain" description="C2H2-type" evidence="8">
    <location>
        <begin position="19"/>
        <end position="48"/>
    </location>
</feature>
<evidence type="ECO:0000256" key="7">
    <source>
        <dbReference type="SAM" id="MobiDB-lite"/>
    </source>
</evidence>
<keyword evidence="3 6" id="KW-0863">Zinc-finger</keyword>
<accession>A0ABR3BDK4</accession>
<feature type="region of interest" description="Disordered" evidence="7">
    <location>
        <begin position="155"/>
        <end position="210"/>
    </location>
</feature>
<evidence type="ECO:0000256" key="3">
    <source>
        <dbReference type="ARBA" id="ARBA00022771"/>
    </source>
</evidence>
<keyword evidence="2" id="KW-0677">Repeat</keyword>
<protein>
    <recommendedName>
        <fullName evidence="8">C2H2-type domain-containing protein</fullName>
    </recommendedName>
</protein>
<gene>
    <name evidence="9" type="ORF">J3Q64DRAFT_1828026</name>
</gene>
<dbReference type="PANTHER" id="PTHR23235">
    <property type="entry name" value="KRUEPPEL-LIKE TRANSCRIPTION FACTOR"/>
    <property type="match status" value="1"/>
</dbReference>
<evidence type="ECO:0000256" key="1">
    <source>
        <dbReference type="ARBA" id="ARBA00022723"/>
    </source>
</evidence>
<dbReference type="Proteomes" id="UP001448207">
    <property type="component" value="Unassembled WGS sequence"/>
</dbReference>
<feature type="domain" description="C2H2-type" evidence="8">
    <location>
        <begin position="109"/>
        <end position="134"/>
    </location>
</feature>
<keyword evidence="5" id="KW-0539">Nucleus</keyword>